<reference evidence="1" key="1">
    <citation type="submission" date="2018-10" db="EMBL/GenBank/DDBJ databases">
        <title>Acidithiobacillus sulfuriphilus sp. nov.: an extremely acidophilic sulfur-oxidizing chemolithotroph isolated from a neutral pH environment.</title>
        <authorList>
            <person name="Falagan C."/>
            <person name="Moya-Beltran A."/>
            <person name="Quatrini R."/>
            <person name="Johnson D.B."/>
        </authorList>
    </citation>
    <scope>NUCLEOTIDE SEQUENCE [LARGE SCALE GENOMIC DNA]</scope>
    <source>
        <strain evidence="1">CJ-2</strain>
    </source>
</reference>
<evidence type="ECO:0000313" key="1">
    <source>
        <dbReference type="EMBL" id="RNF76781.1"/>
    </source>
</evidence>
<gene>
    <name evidence="1" type="ORF">EC580_00440</name>
</gene>
<dbReference type="AlphaFoldDB" id="A0A3M8S796"/>
<comment type="caution">
    <text evidence="1">The sequence shown here is derived from an EMBL/GenBank/DDBJ whole genome shotgun (WGS) entry which is preliminary data.</text>
</comment>
<organism evidence="1">
    <name type="scientific">Acidithiobacillus sulfuriphilus</name>
    <dbReference type="NCBI Taxonomy" id="1867749"/>
    <lineage>
        <taxon>Bacteria</taxon>
        <taxon>Pseudomonadati</taxon>
        <taxon>Pseudomonadota</taxon>
        <taxon>Acidithiobacillia</taxon>
        <taxon>Acidithiobacillales</taxon>
        <taxon>Acidithiobacillaceae</taxon>
        <taxon>Acidithiobacillus</taxon>
    </lineage>
</organism>
<accession>A0A3M8S796</accession>
<dbReference type="RefSeq" id="WP_123101221.1">
    <property type="nucleotide sequence ID" value="NZ_CP127527.1"/>
</dbReference>
<sequence>MAEVTMAEEDFTEKKVQSYMVEFRSFLALNPSINSPIFLYLVNIIQARCLQTTHFWMTGYAALPPLSPDGRQELSSILVYELACSYIA</sequence>
<proteinExistence type="predicted"/>
<protein>
    <submittedName>
        <fullName evidence="1">Uncharacterized protein</fullName>
    </submittedName>
</protein>
<dbReference type="EMBL" id="RIZI01000051">
    <property type="protein sequence ID" value="RNF76781.1"/>
    <property type="molecule type" value="Genomic_DNA"/>
</dbReference>
<name>A0A3M8S796_9PROT</name>